<dbReference type="EMBL" id="JAELUQ010000005">
    <property type="protein sequence ID" value="KAG7413958.1"/>
    <property type="molecule type" value="Genomic_DNA"/>
</dbReference>
<organism evidence="1 2">
    <name type="scientific">Fusarium oxysporum f. sp. rapae</name>
    <dbReference type="NCBI Taxonomy" id="485398"/>
    <lineage>
        <taxon>Eukaryota</taxon>
        <taxon>Fungi</taxon>
        <taxon>Dikarya</taxon>
        <taxon>Ascomycota</taxon>
        <taxon>Pezizomycotina</taxon>
        <taxon>Sordariomycetes</taxon>
        <taxon>Hypocreomycetidae</taxon>
        <taxon>Hypocreales</taxon>
        <taxon>Nectriaceae</taxon>
        <taxon>Fusarium</taxon>
        <taxon>Fusarium oxysporum species complex</taxon>
    </lineage>
</organism>
<accession>A0A8J5TWY5</accession>
<dbReference type="Proteomes" id="UP000694050">
    <property type="component" value="Unassembled WGS sequence"/>
</dbReference>
<comment type="caution">
    <text evidence="1">The sequence shown here is derived from an EMBL/GenBank/DDBJ whole genome shotgun (WGS) entry which is preliminary data.</text>
</comment>
<gene>
    <name evidence="1" type="ORF">Forpe1208_v007435</name>
</gene>
<dbReference type="AlphaFoldDB" id="A0A8J5TWY5"/>
<proteinExistence type="predicted"/>
<name>A0A8J5TWY5_FUSOX</name>
<evidence type="ECO:0000313" key="2">
    <source>
        <dbReference type="Proteomes" id="UP000694050"/>
    </source>
</evidence>
<reference evidence="1" key="1">
    <citation type="submission" date="2021-04" db="EMBL/GenBank/DDBJ databases">
        <title>First draft genome resource for Brassicaceae pathogens Fusarium oxysporum f. sp. raphani and Fusarium oxysporum f. sp. rapae.</title>
        <authorList>
            <person name="Asai S."/>
        </authorList>
    </citation>
    <scope>NUCLEOTIDE SEQUENCE</scope>
    <source>
        <strain evidence="1">Tf1208</strain>
    </source>
</reference>
<evidence type="ECO:0000313" key="1">
    <source>
        <dbReference type="EMBL" id="KAG7413958.1"/>
    </source>
</evidence>
<sequence length="78" mass="9232">MTLDTNTPDIYTLFSECIAHFDAVESGIRHQPAKVKQSLPSREDISKTRQDFYRWGVSSEDMRWGEFTGWRQVYIWES</sequence>
<protein>
    <submittedName>
        <fullName evidence="1">Uncharacterized protein</fullName>
    </submittedName>
</protein>